<sequence length="81" mass="9301">MGCSCESRWNKSTRTSNASQDGHWWMLADELEETATSSKRFTEGEFWKKYDEGCRRCAPREAVTFANTSLSRNPEANKICD</sequence>
<organism evidence="1 2">
    <name type="scientific">Alligator mississippiensis</name>
    <name type="common">American alligator</name>
    <dbReference type="NCBI Taxonomy" id="8496"/>
    <lineage>
        <taxon>Eukaryota</taxon>
        <taxon>Metazoa</taxon>
        <taxon>Chordata</taxon>
        <taxon>Craniata</taxon>
        <taxon>Vertebrata</taxon>
        <taxon>Euteleostomi</taxon>
        <taxon>Archelosauria</taxon>
        <taxon>Archosauria</taxon>
        <taxon>Crocodylia</taxon>
        <taxon>Alligatoridae</taxon>
        <taxon>Alligatorinae</taxon>
        <taxon>Alligator</taxon>
    </lineage>
</organism>
<evidence type="ECO:0000313" key="1">
    <source>
        <dbReference type="EMBL" id="KYO18786.1"/>
    </source>
</evidence>
<dbReference type="EMBL" id="AKHW03006780">
    <property type="protein sequence ID" value="KYO18786.1"/>
    <property type="molecule type" value="Genomic_DNA"/>
</dbReference>
<accession>A0A151M2S5</accession>
<reference evidence="1 2" key="1">
    <citation type="journal article" date="2012" name="Genome Biol.">
        <title>Sequencing three crocodilian genomes to illuminate the evolution of archosaurs and amniotes.</title>
        <authorList>
            <person name="St John J.A."/>
            <person name="Braun E.L."/>
            <person name="Isberg S.R."/>
            <person name="Miles L.G."/>
            <person name="Chong A.Y."/>
            <person name="Gongora J."/>
            <person name="Dalzell P."/>
            <person name="Moran C."/>
            <person name="Bed'hom B."/>
            <person name="Abzhanov A."/>
            <person name="Burgess S.C."/>
            <person name="Cooksey A.M."/>
            <person name="Castoe T.A."/>
            <person name="Crawford N.G."/>
            <person name="Densmore L.D."/>
            <person name="Drew J.C."/>
            <person name="Edwards S.V."/>
            <person name="Faircloth B.C."/>
            <person name="Fujita M.K."/>
            <person name="Greenwold M.J."/>
            <person name="Hoffmann F.G."/>
            <person name="Howard J.M."/>
            <person name="Iguchi T."/>
            <person name="Janes D.E."/>
            <person name="Khan S.Y."/>
            <person name="Kohno S."/>
            <person name="de Koning A.J."/>
            <person name="Lance S.L."/>
            <person name="McCarthy F.M."/>
            <person name="McCormack J.E."/>
            <person name="Merchant M.E."/>
            <person name="Peterson D.G."/>
            <person name="Pollock D.D."/>
            <person name="Pourmand N."/>
            <person name="Raney B.J."/>
            <person name="Roessler K.A."/>
            <person name="Sanford J.R."/>
            <person name="Sawyer R.H."/>
            <person name="Schmidt C.J."/>
            <person name="Triplett E.W."/>
            <person name="Tuberville T.D."/>
            <person name="Venegas-Anaya M."/>
            <person name="Howard J.T."/>
            <person name="Jarvis E.D."/>
            <person name="Guillette L.J.Jr."/>
            <person name="Glenn T.C."/>
            <person name="Green R.E."/>
            <person name="Ray D.A."/>
        </authorList>
    </citation>
    <scope>NUCLEOTIDE SEQUENCE [LARGE SCALE GENOMIC DNA]</scope>
    <source>
        <strain evidence="1">KSC_2009_1</strain>
    </source>
</reference>
<evidence type="ECO:0000313" key="2">
    <source>
        <dbReference type="Proteomes" id="UP000050525"/>
    </source>
</evidence>
<gene>
    <name evidence="1" type="ORF">Y1Q_0009211</name>
</gene>
<protein>
    <submittedName>
        <fullName evidence="1">Uncharacterized protein</fullName>
    </submittedName>
</protein>
<dbReference type="AlphaFoldDB" id="A0A151M2S5"/>
<comment type="caution">
    <text evidence="1">The sequence shown here is derived from an EMBL/GenBank/DDBJ whole genome shotgun (WGS) entry which is preliminary data.</text>
</comment>
<name>A0A151M2S5_ALLMI</name>
<keyword evidence="2" id="KW-1185">Reference proteome</keyword>
<proteinExistence type="predicted"/>
<dbReference type="Proteomes" id="UP000050525">
    <property type="component" value="Unassembled WGS sequence"/>
</dbReference>